<evidence type="ECO:0000313" key="2">
    <source>
        <dbReference type="Proteomes" id="UP000305760"/>
    </source>
</evidence>
<evidence type="ECO:0000313" key="1">
    <source>
        <dbReference type="EMBL" id="TNJ35661.1"/>
    </source>
</evidence>
<organism evidence="1 2">
    <name type="scientific">Arenimonas terrae</name>
    <dbReference type="NCBI Taxonomy" id="2546226"/>
    <lineage>
        <taxon>Bacteria</taxon>
        <taxon>Pseudomonadati</taxon>
        <taxon>Pseudomonadota</taxon>
        <taxon>Gammaproteobacteria</taxon>
        <taxon>Lysobacterales</taxon>
        <taxon>Lysobacteraceae</taxon>
        <taxon>Arenimonas</taxon>
    </lineage>
</organism>
<name>A0A5C4RYA9_9GAMM</name>
<sequence length="125" mass="13637">MTPPVALNVLGRPLQPCGLDPPTGYFRDGCCRTDASDRGLHVVCAVMSAEFLAFSKARGNDLSTPRPEFDFPGLRPGDRWCLCATRWLEAWQAGMAPFVVLEATHLNALGVVDLEQLRLYAATST</sequence>
<dbReference type="PANTHER" id="PTHR37466">
    <property type="entry name" value="SLR1628 PROTEIN"/>
    <property type="match status" value="1"/>
</dbReference>
<accession>A0A5C4RYA9</accession>
<reference evidence="1 2" key="1">
    <citation type="submission" date="2019-03" db="EMBL/GenBank/DDBJ databases">
        <title>Arenimonas daejeonensis sp. nov., isolated from compost.</title>
        <authorList>
            <person name="Jeon C.O."/>
        </authorList>
    </citation>
    <scope>NUCLEOTIDE SEQUENCE [LARGE SCALE GENOMIC DNA]</scope>
    <source>
        <strain evidence="1 2">R29</strain>
    </source>
</reference>
<proteinExistence type="predicted"/>
<protein>
    <submittedName>
        <fullName evidence="1">DUF2237 domain-containing protein</fullName>
    </submittedName>
</protein>
<dbReference type="EMBL" id="SMDR01000001">
    <property type="protein sequence ID" value="TNJ35661.1"/>
    <property type="molecule type" value="Genomic_DNA"/>
</dbReference>
<dbReference type="Pfam" id="PF09996">
    <property type="entry name" value="DUF2237"/>
    <property type="match status" value="1"/>
</dbReference>
<dbReference type="PANTHER" id="PTHR37466:SF1">
    <property type="entry name" value="SLR1628 PROTEIN"/>
    <property type="match status" value="1"/>
</dbReference>
<comment type="caution">
    <text evidence="1">The sequence shown here is derived from an EMBL/GenBank/DDBJ whole genome shotgun (WGS) entry which is preliminary data.</text>
</comment>
<dbReference type="InterPro" id="IPR018714">
    <property type="entry name" value="DUF2237"/>
</dbReference>
<dbReference type="Proteomes" id="UP000305760">
    <property type="component" value="Unassembled WGS sequence"/>
</dbReference>
<keyword evidence="2" id="KW-1185">Reference proteome</keyword>
<dbReference type="OrthoDB" id="9792525at2"/>
<dbReference type="AlphaFoldDB" id="A0A5C4RYA9"/>
<gene>
    <name evidence="1" type="ORF">E1B00_07910</name>
</gene>
<dbReference type="RefSeq" id="WP_139447326.1">
    <property type="nucleotide sequence ID" value="NZ_SMDR01000001.1"/>
</dbReference>
<dbReference type="Gene3D" id="3.30.56.110">
    <property type="entry name" value="Protein of unknown function DUF2237"/>
    <property type="match status" value="1"/>
</dbReference>